<organism evidence="1 2">
    <name type="scientific">Phoenix dactylifera</name>
    <name type="common">Date palm</name>
    <dbReference type="NCBI Taxonomy" id="42345"/>
    <lineage>
        <taxon>Eukaryota</taxon>
        <taxon>Viridiplantae</taxon>
        <taxon>Streptophyta</taxon>
        <taxon>Embryophyta</taxon>
        <taxon>Tracheophyta</taxon>
        <taxon>Spermatophyta</taxon>
        <taxon>Magnoliopsida</taxon>
        <taxon>Liliopsida</taxon>
        <taxon>Arecaceae</taxon>
        <taxon>Coryphoideae</taxon>
        <taxon>Phoeniceae</taxon>
        <taxon>Phoenix</taxon>
    </lineage>
</organism>
<reference evidence="2" key="1">
    <citation type="submission" date="2025-08" db="UniProtKB">
        <authorList>
            <consortium name="RefSeq"/>
        </authorList>
    </citation>
    <scope>IDENTIFICATION</scope>
    <source>
        <tissue evidence="2">Young leaves</tissue>
    </source>
</reference>
<protein>
    <submittedName>
        <fullName evidence="2">Uncharacterized protein LOC103723742</fullName>
    </submittedName>
</protein>
<dbReference type="RefSeq" id="XP_008812985.2">
    <property type="nucleotide sequence ID" value="XM_008814763.4"/>
</dbReference>
<dbReference type="AlphaFoldDB" id="A0A8B7D4I6"/>
<accession>A0A8B7D4I6</accession>
<dbReference type="PANTHER" id="PTHR33384:SF27">
    <property type="entry name" value="OS05G0102500 PROTEIN"/>
    <property type="match status" value="1"/>
</dbReference>
<dbReference type="Proteomes" id="UP000228380">
    <property type="component" value="Unplaced"/>
</dbReference>
<evidence type="ECO:0000313" key="1">
    <source>
        <dbReference type="Proteomes" id="UP000228380"/>
    </source>
</evidence>
<dbReference type="GeneID" id="103723742"/>
<dbReference type="OrthoDB" id="1917254at2759"/>
<proteinExistence type="predicted"/>
<name>A0A8B7D4I6_PHODC</name>
<sequence>MENCPRRFSAIGNYLPNPLLIQKSRFCQAGDFPSPGTAVICPEPRRAIGVACVIDKLDRFSSKSNGMLPVHKGDDSQEILDIILSKDDYVGDSDASNQVEFFSGSPPARTNNPIVRDAQFINQTVPLTTWHTIME</sequence>
<dbReference type="PANTHER" id="PTHR33384">
    <property type="entry name" value="EXPRESSED PROTEIN"/>
    <property type="match status" value="1"/>
</dbReference>
<gene>
    <name evidence="2" type="primary">LOC103723742</name>
</gene>
<keyword evidence="1" id="KW-1185">Reference proteome</keyword>
<evidence type="ECO:0000313" key="2">
    <source>
        <dbReference type="RefSeq" id="XP_008812985.2"/>
    </source>
</evidence>
<dbReference type="KEGG" id="pda:103723742"/>